<evidence type="ECO:0000313" key="2">
    <source>
        <dbReference type="Proteomes" id="UP001229421"/>
    </source>
</evidence>
<protein>
    <submittedName>
        <fullName evidence="1">Uncharacterized protein</fullName>
    </submittedName>
</protein>
<dbReference type="Proteomes" id="UP001229421">
    <property type="component" value="Unassembled WGS sequence"/>
</dbReference>
<organism evidence="1 2">
    <name type="scientific">Tagetes erecta</name>
    <name type="common">African marigold</name>
    <dbReference type="NCBI Taxonomy" id="13708"/>
    <lineage>
        <taxon>Eukaryota</taxon>
        <taxon>Viridiplantae</taxon>
        <taxon>Streptophyta</taxon>
        <taxon>Embryophyta</taxon>
        <taxon>Tracheophyta</taxon>
        <taxon>Spermatophyta</taxon>
        <taxon>Magnoliopsida</taxon>
        <taxon>eudicotyledons</taxon>
        <taxon>Gunneridae</taxon>
        <taxon>Pentapetalae</taxon>
        <taxon>asterids</taxon>
        <taxon>campanulids</taxon>
        <taxon>Asterales</taxon>
        <taxon>Asteraceae</taxon>
        <taxon>Asteroideae</taxon>
        <taxon>Heliantheae alliance</taxon>
        <taxon>Tageteae</taxon>
        <taxon>Tagetes</taxon>
    </lineage>
</organism>
<proteinExistence type="predicted"/>
<reference evidence="1" key="1">
    <citation type="journal article" date="2023" name="bioRxiv">
        <title>Improved chromosome-level genome assembly for marigold (Tagetes erecta).</title>
        <authorList>
            <person name="Jiang F."/>
            <person name="Yuan L."/>
            <person name="Wang S."/>
            <person name="Wang H."/>
            <person name="Xu D."/>
            <person name="Wang A."/>
            <person name="Fan W."/>
        </authorList>
    </citation>
    <scope>NUCLEOTIDE SEQUENCE</scope>
    <source>
        <strain evidence="1">WSJ</strain>
        <tissue evidence="1">Leaf</tissue>
    </source>
</reference>
<accession>A0AAD8KNA8</accession>
<dbReference type="EMBL" id="JAUHHV010000005">
    <property type="protein sequence ID" value="KAK1424446.1"/>
    <property type="molecule type" value="Genomic_DNA"/>
</dbReference>
<dbReference type="AlphaFoldDB" id="A0AAD8KNA8"/>
<evidence type="ECO:0000313" key="1">
    <source>
        <dbReference type="EMBL" id="KAK1424446.1"/>
    </source>
</evidence>
<name>A0AAD8KNA8_TARER</name>
<gene>
    <name evidence="1" type="ORF">QVD17_19776</name>
</gene>
<comment type="caution">
    <text evidence="1">The sequence shown here is derived from an EMBL/GenBank/DDBJ whole genome shotgun (WGS) entry which is preliminary data.</text>
</comment>
<sequence length="74" mass="8779">MCYNSVGRCLELRRQVVTLVWVDAMTARVFHHQTVFARRATNCYLVHPKHIDKFIYFDVMNNEMLDEEGVSLFL</sequence>
<keyword evidence="2" id="KW-1185">Reference proteome</keyword>